<accession>A0ABR2VS31</accession>
<protein>
    <submittedName>
        <fullName evidence="5">Methyl-CpG-binding domain protein 4</fullName>
    </submittedName>
</protein>
<dbReference type="Proteomes" id="UP001479436">
    <property type="component" value="Unassembled WGS sequence"/>
</dbReference>
<gene>
    <name evidence="5" type="primary">MBD4</name>
    <name evidence="5" type="ORF">K7432_013224</name>
</gene>
<dbReference type="PANTHER" id="PTHR15074:SF0">
    <property type="entry name" value="METHYL-CPG-BINDING DOMAIN PROTEIN 4-LIKE PROTEIN"/>
    <property type="match status" value="1"/>
</dbReference>
<comment type="subcellular location">
    <subcellularLocation>
        <location evidence="1">Nucleus</location>
    </subcellularLocation>
</comment>
<dbReference type="PANTHER" id="PTHR15074">
    <property type="entry name" value="METHYL-CPG-BINDING PROTEIN"/>
    <property type="match status" value="1"/>
</dbReference>
<dbReference type="Pfam" id="PF00730">
    <property type="entry name" value="HhH-GPD"/>
    <property type="match status" value="1"/>
</dbReference>
<comment type="caution">
    <text evidence="5">The sequence shown here is derived from an EMBL/GenBank/DDBJ whole genome shotgun (WGS) entry which is preliminary data.</text>
</comment>
<feature type="region of interest" description="Disordered" evidence="3">
    <location>
        <begin position="24"/>
        <end position="61"/>
    </location>
</feature>
<feature type="compositionally biased region" description="Basic residues" evidence="3">
    <location>
        <begin position="40"/>
        <end position="51"/>
    </location>
</feature>
<dbReference type="SUPFAM" id="SSF48150">
    <property type="entry name" value="DNA-glycosylase"/>
    <property type="match status" value="1"/>
</dbReference>
<evidence type="ECO:0000256" key="1">
    <source>
        <dbReference type="ARBA" id="ARBA00004123"/>
    </source>
</evidence>
<name>A0ABR2VS31_9FUNG</name>
<dbReference type="InterPro" id="IPR003265">
    <property type="entry name" value="HhH-GPD_domain"/>
</dbReference>
<evidence type="ECO:0000313" key="5">
    <source>
        <dbReference type="EMBL" id="KAK9694941.1"/>
    </source>
</evidence>
<evidence type="ECO:0000256" key="2">
    <source>
        <dbReference type="ARBA" id="ARBA00023242"/>
    </source>
</evidence>
<proteinExistence type="predicted"/>
<evidence type="ECO:0000259" key="4">
    <source>
        <dbReference type="Pfam" id="PF00730"/>
    </source>
</evidence>
<dbReference type="InterPro" id="IPR011257">
    <property type="entry name" value="DNA_glycosylase"/>
</dbReference>
<dbReference type="EMBL" id="JASJQH010008144">
    <property type="protein sequence ID" value="KAK9694941.1"/>
    <property type="molecule type" value="Genomic_DNA"/>
</dbReference>
<feature type="compositionally biased region" description="Polar residues" evidence="3">
    <location>
        <begin position="28"/>
        <end position="39"/>
    </location>
</feature>
<dbReference type="Gene3D" id="1.10.340.30">
    <property type="entry name" value="Hypothetical protein, domain 2"/>
    <property type="match status" value="1"/>
</dbReference>
<evidence type="ECO:0000256" key="3">
    <source>
        <dbReference type="SAM" id="MobiDB-lite"/>
    </source>
</evidence>
<evidence type="ECO:0000313" key="6">
    <source>
        <dbReference type="Proteomes" id="UP001479436"/>
    </source>
</evidence>
<keyword evidence="6" id="KW-1185">Reference proteome</keyword>
<feature type="domain" description="HhH-GPD" evidence="4">
    <location>
        <begin position="115"/>
        <end position="224"/>
    </location>
</feature>
<dbReference type="InterPro" id="IPR045138">
    <property type="entry name" value="MeCP2/MBD4"/>
</dbReference>
<sequence length="234" mass="27001">MITRSMARAETLSFLKTGESTDLKPDSLTINTPSQSKQRLSNHFKQRKHVPSKTEGKERSLKKKAPTINHLEIKDRMVAELGLPSVPFHTIEEWGFSPYCFIQEKLASDTWKMLVSTIFLNRTRGKTAIPILAQFFTLFPTPNDASKADERVISSIMQPLGLHRTRAKRIVRLSQDFLENETWSKPSELYGIGKYGDDSYVLFCTKSDAWKDLTPEDVQLKKYLDWRWSLMKTK</sequence>
<reference evidence="5 6" key="1">
    <citation type="submission" date="2023-04" db="EMBL/GenBank/DDBJ databases">
        <title>Genome of Basidiobolus ranarum AG-B5.</title>
        <authorList>
            <person name="Stajich J.E."/>
            <person name="Carter-House D."/>
            <person name="Gryganskyi A."/>
        </authorList>
    </citation>
    <scope>NUCLEOTIDE SEQUENCE [LARGE SCALE GENOMIC DNA]</scope>
    <source>
        <strain evidence="5 6">AG-B5</strain>
    </source>
</reference>
<organism evidence="5 6">
    <name type="scientific">Basidiobolus ranarum</name>
    <dbReference type="NCBI Taxonomy" id="34480"/>
    <lineage>
        <taxon>Eukaryota</taxon>
        <taxon>Fungi</taxon>
        <taxon>Fungi incertae sedis</taxon>
        <taxon>Zoopagomycota</taxon>
        <taxon>Entomophthoromycotina</taxon>
        <taxon>Basidiobolomycetes</taxon>
        <taxon>Basidiobolales</taxon>
        <taxon>Basidiobolaceae</taxon>
        <taxon>Basidiobolus</taxon>
    </lineage>
</organism>
<keyword evidence="2" id="KW-0539">Nucleus</keyword>